<sequence length="426" mass="47791">MKIKLAFVCGTAFTLLALAACGAPEPGAKEGDGLTKPKDPDPVTLKLFPYNPMSESDFNKLIAEPVKKKYPYITVEMLAKNATQFESTIAAKEDMDLILMWNGNINGNKQYGIFEDMTPYARKAGFDFGRFDPKAMETIKELSDKGEIYGAPYQIQFYALYYNKDLFDKFGVPYPKDGMTWEDTVELARKMSRTQDGVQYSGFDMDTLSRLTYPLSLVPVDGKTIKVLVNSDAYKKAFDLGKQLYSIPDNPGKLSTGRFTKEKTLAMVGTVNMFDQLEKTPDLNWDMVQFPSYKELPNTYGMYDLNVVMMTSTSKHKDDAMKVIEVFLSDEVQSLSSSMGKLSALSNPELRKAFGSGLPMLKGKNLQGIFKSSPAYAPPFSIYHSKGNEILKKTFLDYIGDKKDVNTALREAEEELTRYIQSQGTK</sequence>
<keyword evidence="5" id="KW-0449">Lipoprotein</keyword>
<evidence type="ECO:0000256" key="5">
    <source>
        <dbReference type="ARBA" id="ARBA00023288"/>
    </source>
</evidence>
<accession>A0ABW3UKC7</accession>
<dbReference type="Pfam" id="PF01547">
    <property type="entry name" value="SBP_bac_1"/>
    <property type="match status" value="1"/>
</dbReference>
<feature type="chain" id="PRO_5046675865" evidence="6">
    <location>
        <begin position="20"/>
        <end position="426"/>
    </location>
</feature>
<evidence type="ECO:0000256" key="4">
    <source>
        <dbReference type="ARBA" id="ARBA00023139"/>
    </source>
</evidence>
<evidence type="ECO:0000256" key="6">
    <source>
        <dbReference type="SAM" id="SignalP"/>
    </source>
</evidence>
<evidence type="ECO:0000313" key="7">
    <source>
        <dbReference type="EMBL" id="MFD1220709.1"/>
    </source>
</evidence>
<dbReference type="SUPFAM" id="SSF53850">
    <property type="entry name" value="Periplasmic binding protein-like II"/>
    <property type="match status" value="1"/>
</dbReference>
<reference evidence="8" key="1">
    <citation type="journal article" date="2019" name="Int. J. Syst. Evol. Microbiol.">
        <title>The Global Catalogue of Microorganisms (GCM) 10K type strain sequencing project: providing services to taxonomists for standard genome sequencing and annotation.</title>
        <authorList>
            <consortium name="The Broad Institute Genomics Platform"/>
            <consortium name="The Broad Institute Genome Sequencing Center for Infectious Disease"/>
            <person name="Wu L."/>
            <person name="Ma J."/>
        </authorList>
    </citation>
    <scope>NUCLEOTIDE SEQUENCE [LARGE SCALE GENOMIC DNA]</scope>
    <source>
        <strain evidence="8">CCUG 53270</strain>
    </source>
</reference>
<dbReference type="PROSITE" id="PS51257">
    <property type="entry name" value="PROKAR_LIPOPROTEIN"/>
    <property type="match status" value="1"/>
</dbReference>
<feature type="signal peptide" evidence="6">
    <location>
        <begin position="1"/>
        <end position="19"/>
    </location>
</feature>
<keyword evidence="1" id="KW-1003">Cell membrane</keyword>
<evidence type="ECO:0000256" key="3">
    <source>
        <dbReference type="ARBA" id="ARBA00023136"/>
    </source>
</evidence>
<dbReference type="EMBL" id="JBHTLU010000013">
    <property type="protein sequence ID" value="MFD1220709.1"/>
    <property type="molecule type" value="Genomic_DNA"/>
</dbReference>
<proteinExistence type="predicted"/>
<organism evidence="7 8">
    <name type="scientific">Paenibacillus vulneris</name>
    <dbReference type="NCBI Taxonomy" id="1133364"/>
    <lineage>
        <taxon>Bacteria</taxon>
        <taxon>Bacillati</taxon>
        <taxon>Bacillota</taxon>
        <taxon>Bacilli</taxon>
        <taxon>Bacillales</taxon>
        <taxon>Paenibacillaceae</taxon>
        <taxon>Paenibacillus</taxon>
    </lineage>
</organism>
<evidence type="ECO:0000256" key="1">
    <source>
        <dbReference type="ARBA" id="ARBA00022475"/>
    </source>
</evidence>
<keyword evidence="2 6" id="KW-0732">Signal</keyword>
<keyword evidence="4" id="KW-0564">Palmitate</keyword>
<dbReference type="PANTHER" id="PTHR43649:SF33">
    <property type="entry name" value="POLYGALACTURONAN_RHAMNOGALACTURONAN-BINDING PROTEIN YTCQ"/>
    <property type="match status" value="1"/>
</dbReference>
<keyword evidence="3" id="KW-0472">Membrane</keyword>
<evidence type="ECO:0000256" key="2">
    <source>
        <dbReference type="ARBA" id="ARBA00022729"/>
    </source>
</evidence>
<evidence type="ECO:0000313" key="8">
    <source>
        <dbReference type="Proteomes" id="UP001597180"/>
    </source>
</evidence>
<dbReference type="Gene3D" id="3.40.190.10">
    <property type="entry name" value="Periplasmic binding protein-like II"/>
    <property type="match status" value="1"/>
</dbReference>
<gene>
    <name evidence="7" type="ORF">ACFQ4B_11295</name>
</gene>
<protein>
    <submittedName>
        <fullName evidence="7">ABC transporter substrate-binding protein</fullName>
    </submittedName>
</protein>
<dbReference type="InterPro" id="IPR006059">
    <property type="entry name" value="SBP"/>
</dbReference>
<dbReference type="PANTHER" id="PTHR43649">
    <property type="entry name" value="ARABINOSE-BINDING PROTEIN-RELATED"/>
    <property type="match status" value="1"/>
</dbReference>
<dbReference type="InterPro" id="IPR050490">
    <property type="entry name" value="Bact_solute-bd_prot1"/>
</dbReference>
<name>A0ABW3UKC7_9BACL</name>
<dbReference type="Proteomes" id="UP001597180">
    <property type="component" value="Unassembled WGS sequence"/>
</dbReference>
<comment type="caution">
    <text evidence="7">The sequence shown here is derived from an EMBL/GenBank/DDBJ whole genome shotgun (WGS) entry which is preliminary data.</text>
</comment>
<keyword evidence="8" id="KW-1185">Reference proteome</keyword>
<dbReference type="RefSeq" id="WP_345587280.1">
    <property type="nucleotide sequence ID" value="NZ_BAABJG010000006.1"/>
</dbReference>